<evidence type="ECO:0000313" key="2">
    <source>
        <dbReference type="Proteomes" id="UP000591626"/>
    </source>
</evidence>
<organism evidence="1 2">
    <name type="scientific">Corynebacterium coyleae</name>
    <dbReference type="NCBI Taxonomy" id="53374"/>
    <lineage>
        <taxon>Bacteria</taxon>
        <taxon>Bacillati</taxon>
        <taxon>Actinomycetota</taxon>
        <taxon>Actinomycetes</taxon>
        <taxon>Mycobacteriales</taxon>
        <taxon>Corynebacteriaceae</taxon>
        <taxon>Corynebacterium</taxon>
    </lineage>
</organism>
<proteinExistence type="predicted"/>
<reference evidence="1 2" key="1">
    <citation type="submission" date="2020-03" db="EMBL/GenBank/DDBJ databases">
        <title>Draft genome sequences of bacterial isolates from the female urobiome.</title>
        <authorList>
            <person name="Miller-Ensminger T."/>
            <person name="Wolfe A.J."/>
            <person name="Putonti C."/>
        </authorList>
    </citation>
    <scope>NUCLEOTIDE SEQUENCE [LARGE SCALE GENOMIC DNA]</scope>
    <source>
        <strain evidence="1 2">UMB8490</strain>
    </source>
</reference>
<dbReference type="EMBL" id="JAAUVV010000007">
    <property type="protein sequence ID" value="NJJ03737.1"/>
    <property type="molecule type" value="Genomic_DNA"/>
</dbReference>
<gene>
    <name evidence="1" type="ORF">HC138_05135</name>
</gene>
<sequence length="95" mass="10397">MMSTRFTTDTVDSLPPMDTDDGWSHKGCNWTNAPCGDTAQYFVSYPCPEHGSAHAGETLLFCPRHYALSLLYVAEVAMPDGDLDFADLVLEHGAL</sequence>
<dbReference type="RefSeq" id="WP_070421635.1">
    <property type="nucleotide sequence ID" value="NZ_CP083648.1"/>
</dbReference>
<dbReference type="Proteomes" id="UP000591626">
    <property type="component" value="Unassembled WGS sequence"/>
</dbReference>
<evidence type="ECO:0000313" key="1">
    <source>
        <dbReference type="EMBL" id="NJJ03737.1"/>
    </source>
</evidence>
<comment type="caution">
    <text evidence="1">The sequence shown here is derived from an EMBL/GenBank/DDBJ whole genome shotgun (WGS) entry which is preliminary data.</text>
</comment>
<accession>A0AAP7CC18</accession>
<dbReference type="AlphaFoldDB" id="A0AAP7CC18"/>
<protein>
    <submittedName>
        <fullName evidence="1">Uncharacterized protein</fullName>
    </submittedName>
</protein>
<name>A0AAP7CC18_9CORY</name>